<reference evidence="3" key="1">
    <citation type="journal article" date="2015" name="J. Antimicrob. Chemother.">
        <title>Vancomycin-resistant Enterococcus faecium harbouring vanN in Canada: a case and complete sequence of pEfm12493 harbouring the vanN operon.</title>
        <authorList>
            <person name="Boyd D.A."/>
            <person name="Levesque S."/>
            <person name="Picard A.C."/>
            <person name="Golding G.R."/>
        </authorList>
    </citation>
    <scope>NUCLEOTIDE SEQUENCE</scope>
    <source>
        <strain evidence="3">N12-493</strain>
        <plasmid evidence="3">pEfm12493</plasmid>
    </source>
</reference>
<evidence type="ECO:0000259" key="2">
    <source>
        <dbReference type="PROSITE" id="PS50850"/>
    </source>
</evidence>
<proteinExistence type="predicted"/>
<dbReference type="EMBL" id="KP342511">
    <property type="protein sequence ID" value="AJY53514.1"/>
    <property type="molecule type" value="Genomic_DNA"/>
</dbReference>
<evidence type="ECO:0000256" key="1">
    <source>
        <dbReference type="SAM" id="Phobius"/>
    </source>
</evidence>
<dbReference type="AlphaFoldDB" id="A0A0D5MB10"/>
<dbReference type="PROSITE" id="PS50850">
    <property type="entry name" value="MFS"/>
    <property type="match status" value="1"/>
</dbReference>
<keyword evidence="1" id="KW-0812">Transmembrane</keyword>
<keyword evidence="1" id="KW-0472">Membrane</keyword>
<gene>
    <name evidence="3" type="ORF">pEfm12493_030</name>
</gene>
<dbReference type="InterPro" id="IPR020846">
    <property type="entry name" value="MFS_dom"/>
</dbReference>
<name>A0A0D5MB10_ENTFC</name>
<accession>A0A0D5MB10</accession>
<feature type="transmembrane region" description="Helical" evidence="1">
    <location>
        <begin position="36"/>
        <end position="57"/>
    </location>
</feature>
<geneLocation type="plasmid" evidence="3">
    <name>pEfm12493</name>
</geneLocation>
<dbReference type="RefSeq" id="WP_137239255.1">
    <property type="nucleotide sequence ID" value="NZ_KP342511.1"/>
</dbReference>
<evidence type="ECO:0000313" key="3">
    <source>
        <dbReference type="EMBL" id="AJY53514.1"/>
    </source>
</evidence>
<protein>
    <recommendedName>
        <fullName evidence="2">Major facilitator superfamily (MFS) profile domain-containing protein</fullName>
    </recommendedName>
</protein>
<keyword evidence="1" id="KW-1133">Transmembrane helix</keyword>
<dbReference type="GO" id="GO:0022857">
    <property type="term" value="F:transmembrane transporter activity"/>
    <property type="evidence" value="ECO:0007669"/>
    <property type="project" value="InterPro"/>
</dbReference>
<feature type="transmembrane region" description="Helical" evidence="1">
    <location>
        <begin position="69"/>
        <end position="93"/>
    </location>
</feature>
<sequence>MFESITMNFLTQPKVVAAVDIFRALQSAATSLKNNLMIFAAVAAVASIVLGGIFFFFGRRGAENGKMHVGYVLMGVGVILAAASIVVSLFGMFGQTPQGL</sequence>
<keyword evidence="3" id="KW-0614">Plasmid</keyword>
<feature type="domain" description="Major facilitator superfamily (MFS) profile" evidence="2">
    <location>
        <begin position="1"/>
        <end position="100"/>
    </location>
</feature>
<organism evidence="3">
    <name type="scientific">Enterococcus faecium</name>
    <name type="common">Streptococcus faecium</name>
    <dbReference type="NCBI Taxonomy" id="1352"/>
    <lineage>
        <taxon>Bacteria</taxon>
        <taxon>Bacillati</taxon>
        <taxon>Bacillota</taxon>
        <taxon>Bacilli</taxon>
        <taxon>Lactobacillales</taxon>
        <taxon>Enterococcaceae</taxon>
        <taxon>Enterococcus</taxon>
    </lineage>
</organism>